<name>A0A841JIA0_9SPHI</name>
<dbReference type="RefSeq" id="WP_183587006.1">
    <property type="nucleotide sequence ID" value="NZ_JACHCA010000004.1"/>
</dbReference>
<comment type="caution">
    <text evidence="1">The sequence shown here is derived from an EMBL/GenBank/DDBJ whole genome shotgun (WGS) entry which is preliminary data.</text>
</comment>
<dbReference type="EMBL" id="JACHCA010000004">
    <property type="protein sequence ID" value="MBB6127731.1"/>
    <property type="molecule type" value="Genomic_DNA"/>
</dbReference>
<evidence type="ECO:0000313" key="2">
    <source>
        <dbReference type="Proteomes" id="UP000548326"/>
    </source>
</evidence>
<proteinExistence type="predicted"/>
<reference evidence="1 2" key="1">
    <citation type="submission" date="2020-08" db="EMBL/GenBank/DDBJ databases">
        <title>Genomic Encyclopedia of Type Strains, Phase IV (KMG-V): Genome sequencing to study the core and pangenomes of soil and plant-associated prokaryotes.</title>
        <authorList>
            <person name="Whitman W."/>
        </authorList>
    </citation>
    <scope>NUCLEOTIDE SEQUENCE [LARGE SCALE GENOMIC DNA]</scope>
    <source>
        <strain evidence="1 2">MP601</strain>
    </source>
</reference>
<evidence type="ECO:0000313" key="1">
    <source>
        <dbReference type="EMBL" id="MBB6127731.1"/>
    </source>
</evidence>
<gene>
    <name evidence="1" type="ORF">HDF22_001839</name>
</gene>
<dbReference type="Proteomes" id="UP000548326">
    <property type="component" value="Unassembled WGS sequence"/>
</dbReference>
<protein>
    <submittedName>
        <fullName evidence="1">Uncharacterized protein</fullName>
    </submittedName>
</protein>
<organism evidence="1 2">
    <name type="scientific">Mucilaginibacter lappiensis</name>
    <dbReference type="NCBI Taxonomy" id="354630"/>
    <lineage>
        <taxon>Bacteria</taxon>
        <taxon>Pseudomonadati</taxon>
        <taxon>Bacteroidota</taxon>
        <taxon>Sphingobacteriia</taxon>
        <taxon>Sphingobacteriales</taxon>
        <taxon>Sphingobacteriaceae</taxon>
        <taxon>Mucilaginibacter</taxon>
    </lineage>
</organism>
<sequence>MDKQKVISKNPGLTNDQNYAFLRGAGLYYIEKLSGKIWTDYNEHDPGITILEALCYAITELGYRTGMPMEDLLTGADGQIASSQTLYTAKNILTQSPLTVNDYRKLLIDIVGVHNAWFLYDDYYINNDHNVPAGEIALYADCKKDALSYDQTPHPVYLSGLYRVLLDLDSDQQFGDMNNGELQVLNPASGKFKGGDVSLTLIFPVWDDPGVASLLSIDPASVSGAIASFTTGSNITIQIDFNYTSGGSNSSTVIAGIVDVDLQPSGQLVQLSDIQAFFSADFTVQVLNLYLLKIQQAKRIVQSAIRTLSENRNLCEDFVSVNTIKDEEVAICCDIEVSPSADMEQIQAQVFYVIEEYLNPSVNFYLLSELQDKGYTTDAIFEGPILQHGFIDTTELEQTQLRQEVYASDIISLIMDIDGVLAARNFMMTKYGADDKPVTGLTGKNWCMPITTGCKPVFSETKSKLLFYKNQFPYLPSLIEVRDTLKWLRAVKARNKLSGHTDDLAIPPGSYCPLNNYTSIEYLLPQTYGVGSAGLSANESDQRKGQAKQLQAYLLLFDQLLADFFSQLNGAKKLFSTENIVQTYYAQFLGDIKNIQPIYKQDGAAHTIKQLVMQNQDSTVVPANDWQNLYESNEVFTDRRNRFLDHLMSRFGESFNDYVLLNYSLDYATQQESNLTPADMIDSKISFLKDYPVIGYQRGRAFNYFPQNYFPPQPDFSIDTSKLWDTDNVSGLEKKLCHLGGINNFYRRFLYCIGNVTIVTTSDTPAKYQFSFGNQNGGTLTSIAIYDTQDELNNALPAFMDLVLTDEHYAIKQTSSNWNIYVVDNENNNLAISNDFTSLTDANVAMAQFVTEFNKECDADGLHLIEHLLLRPRNNQFNFAPVCLDQNCDFCGEQDPYSFKMSVVLPYWPLHFRNLAFRNYFEDIIRQETPAHTMVKICWINDQSIYDFENAYKAWITALANYSSDNTKIDDLQQANDTLIQLLFNLHSEYPVATLHDCAESKDTNPVMLGKTTLGSLKN</sequence>
<dbReference type="AlphaFoldDB" id="A0A841JIA0"/>
<accession>A0A841JIA0</accession>